<name>A0A7S4KF37_9EUKA</name>
<dbReference type="AlphaFoldDB" id="A0A7S4KF37"/>
<evidence type="ECO:0000313" key="3">
    <source>
        <dbReference type="EMBL" id="CAE2292054.1"/>
    </source>
</evidence>
<dbReference type="Gene3D" id="3.40.50.300">
    <property type="entry name" value="P-loop containing nucleotide triphosphate hydrolases"/>
    <property type="match status" value="1"/>
</dbReference>
<evidence type="ECO:0000256" key="2">
    <source>
        <dbReference type="ARBA" id="ARBA00023134"/>
    </source>
</evidence>
<dbReference type="SUPFAM" id="SSF52540">
    <property type="entry name" value="P-loop containing nucleoside triphosphate hydrolases"/>
    <property type="match status" value="1"/>
</dbReference>
<dbReference type="NCBIfam" id="TIGR00231">
    <property type="entry name" value="small_GTP"/>
    <property type="match status" value="1"/>
</dbReference>
<evidence type="ECO:0000256" key="1">
    <source>
        <dbReference type="ARBA" id="ARBA00022741"/>
    </source>
</evidence>
<dbReference type="GO" id="GO:0007264">
    <property type="term" value="P:small GTPase-mediated signal transduction"/>
    <property type="evidence" value="ECO:0007669"/>
    <property type="project" value="InterPro"/>
</dbReference>
<dbReference type="Pfam" id="PF00071">
    <property type="entry name" value="Ras"/>
    <property type="match status" value="1"/>
</dbReference>
<dbReference type="PANTHER" id="PTHR24072">
    <property type="entry name" value="RHO FAMILY GTPASE"/>
    <property type="match status" value="1"/>
</dbReference>
<dbReference type="GO" id="GO:0005525">
    <property type="term" value="F:GTP binding"/>
    <property type="evidence" value="ECO:0007669"/>
    <property type="project" value="UniProtKB-KW"/>
</dbReference>
<sequence length="161" mass="18439">MNYHFTRNKEDWNAEISLWDTAGEEDYDRLRPLSYPQTDIFLICYSVIDSNSLEHVRSKWIPEIVHHCENTPCILVGCKLDLRDNEEVVQRLKEKNRTPVSFEEGELLAREIGAADFIECSSRTGDNVSTVFPLAFQKALLKFPPIPREGNLGLTVKGAKK</sequence>
<dbReference type="SMART" id="SM00174">
    <property type="entry name" value="RHO"/>
    <property type="match status" value="1"/>
</dbReference>
<dbReference type="PROSITE" id="PS51419">
    <property type="entry name" value="RAB"/>
    <property type="match status" value="1"/>
</dbReference>
<gene>
    <name evidence="3" type="ORF">NAES01612_LOCUS5646</name>
</gene>
<dbReference type="InterPro" id="IPR027417">
    <property type="entry name" value="P-loop_NTPase"/>
</dbReference>
<reference evidence="3" key="1">
    <citation type="submission" date="2021-01" db="EMBL/GenBank/DDBJ databases">
        <authorList>
            <person name="Corre E."/>
            <person name="Pelletier E."/>
            <person name="Niang G."/>
            <person name="Scheremetjew M."/>
            <person name="Finn R."/>
            <person name="Kale V."/>
            <person name="Holt S."/>
            <person name="Cochrane G."/>
            <person name="Meng A."/>
            <person name="Brown T."/>
            <person name="Cohen L."/>
        </authorList>
    </citation>
    <scope>NUCLEOTIDE SEQUENCE</scope>
    <source>
        <strain evidence="3">SoJaBio B1-5/56/2</strain>
    </source>
</reference>
<protein>
    <submittedName>
        <fullName evidence="3">Uncharacterized protein</fullName>
    </submittedName>
</protein>
<dbReference type="InterPro" id="IPR001806">
    <property type="entry name" value="Small_GTPase"/>
</dbReference>
<dbReference type="SMART" id="SM00173">
    <property type="entry name" value="RAS"/>
    <property type="match status" value="1"/>
</dbReference>
<dbReference type="PRINTS" id="PR00449">
    <property type="entry name" value="RASTRNSFRMNG"/>
</dbReference>
<dbReference type="PROSITE" id="PS51421">
    <property type="entry name" value="RAS"/>
    <property type="match status" value="1"/>
</dbReference>
<proteinExistence type="predicted"/>
<dbReference type="SMART" id="SM00175">
    <property type="entry name" value="RAB"/>
    <property type="match status" value="1"/>
</dbReference>
<accession>A0A7S4KF37</accession>
<dbReference type="GO" id="GO:0003924">
    <property type="term" value="F:GTPase activity"/>
    <property type="evidence" value="ECO:0007669"/>
    <property type="project" value="InterPro"/>
</dbReference>
<dbReference type="CDD" id="cd00157">
    <property type="entry name" value="Rho"/>
    <property type="match status" value="1"/>
</dbReference>
<keyword evidence="2" id="KW-0342">GTP-binding</keyword>
<keyword evidence="1" id="KW-0547">Nucleotide-binding</keyword>
<dbReference type="EMBL" id="HBKR01008510">
    <property type="protein sequence ID" value="CAE2292054.1"/>
    <property type="molecule type" value="Transcribed_RNA"/>
</dbReference>
<dbReference type="InterPro" id="IPR005225">
    <property type="entry name" value="Small_GTP-bd"/>
</dbReference>
<dbReference type="PROSITE" id="PS51420">
    <property type="entry name" value="RHO"/>
    <property type="match status" value="1"/>
</dbReference>
<organism evidence="3">
    <name type="scientific">Paramoeba aestuarina</name>
    <dbReference type="NCBI Taxonomy" id="180227"/>
    <lineage>
        <taxon>Eukaryota</taxon>
        <taxon>Amoebozoa</taxon>
        <taxon>Discosea</taxon>
        <taxon>Flabellinia</taxon>
        <taxon>Dactylopodida</taxon>
        <taxon>Paramoebidae</taxon>
        <taxon>Paramoeba</taxon>
    </lineage>
</organism>
<dbReference type="InterPro" id="IPR003578">
    <property type="entry name" value="Small_GTPase_Rho"/>
</dbReference>